<dbReference type="EMBL" id="CP065989">
    <property type="protein sequence ID" value="QQB16047.1"/>
    <property type="molecule type" value="Genomic_DNA"/>
</dbReference>
<reference evidence="6 7" key="1">
    <citation type="submission" date="2020-12" db="EMBL/GenBank/DDBJ databases">
        <title>FDA dAtabase for Regulatory Grade micrObial Sequences (FDA-ARGOS): Supporting development and validation of Infectious Disease Dx tests.</title>
        <authorList>
            <person name="Sproer C."/>
            <person name="Gronow S."/>
            <person name="Severitt S."/>
            <person name="Schroder I."/>
            <person name="Tallon L."/>
            <person name="Sadzewicz L."/>
            <person name="Zhao X."/>
            <person name="Boylan J."/>
            <person name="Ott S."/>
            <person name="Bowen H."/>
            <person name="Vavikolanu K."/>
            <person name="Mehta A."/>
            <person name="Aluvathingal J."/>
            <person name="Nadendla S."/>
            <person name="Lowell S."/>
            <person name="Myers T."/>
            <person name="Yan Y."/>
            <person name="Sichtig H."/>
        </authorList>
    </citation>
    <scope>NUCLEOTIDE SEQUENCE [LARGE SCALE GENOMIC DNA]</scope>
    <source>
        <strain evidence="6 7">FDAARGOS_990</strain>
    </source>
</reference>
<dbReference type="InterPro" id="IPR000551">
    <property type="entry name" value="MerR-type_HTH_dom"/>
</dbReference>
<protein>
    <submittedName>
        <fullName evidence="6">MerR family transcriptional regulator</fullName>
    </submittedName>
</protein>
<feature type="domain" description="HTH merR-type" evidence="5">
    <location>
        <begin position="1"/>
        <end position="52"/>
    </location>
</feature>
<dbReference type="SMART" id="SM00422">
    <property type="entry name" value="HTH_MERR"/>
    <property type="match status" value="1"/>
</dbReference>
<dbReference type="InterPro" id="IPR047057">
    <property type="entry name" value="MerR_fam"/>
</dbReference>
<keyword evidence="4" id="KW-0804">Transcription</keyword>
<evidence type="ECO:0000256" key="2">
    <source>
        <dbReference type="ARBA" id="ARBA00023015"/>
    </source>
</evidence>
<dbReference type="GO" id="GO:0003677">
    <property type="term" value="F:DNA binding"/>
    <property type="evidence" value="ECO:0007669"/>
    <property type="project" value="UniProtKB-KW"/>
</dbReference>
<dbReference type="PROSITE" id="PS50937">
    <property type="entry name" value="HTH_MERR_2"/>
    <property type="match status" value="1"/>
</dbReference>
<dbReference type="Gene3D" id="1.10.1660.10">
    <property type="match status" value="1"/>
</dbReference>
<proteinExistence type="predicted"/>
<evidence type="ECO:0000259" key="5">
    <source>
        <dbReference type="PROSITE" id="PS50937"/>
    </source>
</evidence>
<name>A0A7T4A2F5_9MICO</name>
<gene>
    <name evidence="6" type="ORF">I6H47_07805</name>
</gene>
<dbReference type="GO" id="GO:0003700">
    <property type="term" value="F:DNA-binding transcription factor activity"/>
    <property type="evidence" value="ECO:0007669"/>
    <property type="project" value="InterPro"/>
</dbReference>
<dbReference type="SUPFAM" id="SSF46955">
    <property type="entry name" value="Putative DNA-binding domain"/>
    <property type="match status" value="1"/>
</dbReference>
<keyword evidence="2" id="KW-0805">Transcription regulation</keyword>
<accession>A0A7T4A2F5</accession>
<keyword evidence="1" id="KW-0678">Repressor</keyword>
<evidence type="ECO:0000313" key="6">
    <source>
        <dbReference type="EMBL" id="QQB16047.1"/>
    </source>
</evidence>
<evidence type="ECO:0000313" key="7">
    <source>
        <dbReference type="Proteomes" id="UP000595374"/>
    </source>
</evidence>
<dbReference type="Proteomes" id="UP000595374">
    <property type="component" value="Chromosome"/>
</dbReference>
<evidence type="ECO:0000256" key="3">
    <source>
        <dbReference type="ARBA" id="ARBA00023125"/>
    </source>
</evidence>
<sequence>MRHYEDRGLLVSSRTSTGYREHGAEAVGTVARIRRLLGAGFNLDAIAVMLPCLGEHPDLPIGMCPQVAARIRENVARIETESADLARRRRAIEKLIALR</sequence>
<evidence type="ECO:0000256" key="4">
    <source>
        <dbReference type="ARBA" id="ARBA00023163"/>
    </source>
</evidence>
<keyword evidence="3" id="KW-0238">DNA-binding</keyword>
<evidence type="ECO:0000256" key="1">
    <source>
        <dbReference type="ARBA" id="ARBA00022491"/>
    </source>
</evidence>
<dbReference type="InterPro" id="IPR009061">
    <property type="entry name" value="DNA-bd_dom_put_sf"/>
</dbReference>
<dbReference type="PANTHER" id="PTHR30204">
    <property type="entry name" value="REDOX-CYCLING DRUG-SENSING TRANSCRIPTIONAL ACTIVATOR SOXR"/>
    <property type="match status" value="1"/>
</dbReference>
<dbReference type="PANTHER" id="PTHR30204:SF69">
    <property type="entry name" value="MERR-FAMILY TRANSCRIPTIONAL REGULATOR"/>
    <property type="match status" value="1"/>
</dbReference>
<dbReference type="Pfam" id="PF13411">
    <property type="entry name" value="MerR_1"/>
    <property type="match status" value="1"/>
</dbReference>
<dbReference type="AlphaFoldDB" id="A0A7T4A2F5"/>
<organism evidence="6 7">
    <name type="scientific">Brevibacterium casei</name>
    <dbReference type="NCBI Taxonomy" id="33889"/>
    <lineage>
        <taxon>Bacteria</taxon>
        <taxon>Bacillati</taxon>
        <taxon>Actinomycetota</taxon>
        <taxon>Actinomycetes</taxon>
        <taxon>Micrococcales</taxon>
        <taxon>Brevibacteriaceae</taxon>
        <taxon>Brevibacterium</taxon>
    </lineage>
</organism>